<evidence type="ECO:0000313" key="9">
    <source>
        <dbReference type="Proteomes" id="UP000029227"/>
    </source>
</evidence>
<feature type="transmembrane region" description="Helical" evidence="7">
    <location>
        <begin position="76"/>
        <end position="93"/>
    </location>
</feature>
<dbReference type="PANTHER" id="PTHR33508:SF1">
    <property type="entry name" value="UPF0056 MEMBRANE PROTEIN YHCE"/>
    <property type="match status" value="1"/>
</dbReference>
<comment type="caution">
    <text evidence="8">The sequence shown here is derived from an EMBL/GenBank/DDBJ whole genome shotgun (WGS) entry which is preliminary data.</text>
</comment>
<evidence type="ECO:0000256" key="3">
    <source>
        <dbReference type="ARBA" id="ARBA00022475"/>
    </source>
</evidence>
<sequence length="220" mass="23170">MIHDIATLTVTVFMGFFAMMNPIANTAVFVGLTGSQNASQRRNTAIKALTTAFFIVATFCLLGKGIFSVFGITLPALRLAGGILVFLVGYHMLQGNASKMHSTSNDEGDAQNNENDGKDIAISPLALPILAGPGTIATAMNYSASGDMLHIVITIAAFATLCLITFVCFLFGQTGEQIGESGISITTRLMGLILTVIGMQMLIQGVHDAYALFQTAAIPT</sequence>
<keyword evidence="5 7" id="KW-1133">Transmembrane helix</keyword>
<dbReference type="NCBIfam" id="TIGR00427">
    <property type="entry name" value="NAAT family transporter"/>
    <property type="match status" value="1"/>
</dbReference>
<feature type="transmembrane region" description="Helical" evidence="7">
    <location>
        <begin position="183"/>
        <end position="203"/>
    </location>
</feature>
<dbReference type="STRING" id="754436.JCM19237_5949"/>
<dbReference type="EMBL" id="BBMN01000001">
    <property type="protein sequence ID" value="GAL03056.1"/>
    <property type="molecule type" value="Genomic_DNA"/>
</dbReference>
<dbReference type="GO" id="GO:0005886">
    <property type="term" value="C:plasma membrane"/>
    <property type="evidence" value="ECO:0007669"/>
    <property type="project" value="UniProtKB-SubCell"/>
</dbReference>
<dbReference type="InterPro" id="IPR002771">
    <property type="entry name" value="Multi_antbiot-R_MarC"/>
</dbReference>
<evidence type="ECO:0000256" key="6">
    <source>
        <dbReference type="ARBA" id="ARBA00023136"/>
    </source>
</evidence>
<keyword evidence="4 7" id="KW-0812">Transmembrane</keyword>
<dbReference type="eggNOG" id="COG2095">
    <property type="taxonomic scope" value="Bacteria"/>
</dbReference>
<evidence type="ECO:0000256" key="7">
    <source>
        <dbReference type="RuleBase" id="RU362048"/>
    </source>
</evidence>
<dbReference type="PANTHER" id="PTHR33508">
    <property type="entry name" value="UPF0056 MEMBRANE PROTEIN YHCE"/>
    <property type="match status" value="1"/>
</dbReference>
<feature type="transmembrane region" description="Helical" evidence="7">
    <location>
        <begin position="148"/>
        <end position="171"/>
    </location>
</feature>
<feature type="transmembrane region" description="Helical" evidence="7">
    <location>
        <begin position="45"/>
        <end position="70"/>
    </location>
</feature>
<evidence type="ECO:0000256" key="5">
    <source>
        <dbReference type="ARBA" id="ARBA00022989"/>
    </source>
</evidence>
<protein>
    <recommendedName>
        <fullName evidence="7">UPF0056 membrane protein</fullName>
    </recommendedName>
</protein>
<keyword evidence="6 7" id="KW-0472">Membrane</keyword>
<proteinExistence type="inferred from homology"/>
<name>A0A090QJI7_9GAMM</name>
<evidence type="ECO:0000256" key="4">
    <source>
        <dbReference type="ARBA" id="ARBA00022692"/>
    </source>
</evidence>
<dbReference type="Proteomes" id="UP000029227">
    <property type="component" value="Unassembled WGS sequence"/>
</dbReference>
<gene>
    <name evidence="8" type="ORF">JCM19237_5949</name>
</gene>
<reference evidence="8 9" key="1">
    <citation type="journal article" date="2014" name="Genome Announc.">
        <title>Draft Genome Sequences of Two Vibrionaceae Species, Vibrio ponticus C121 and Photobacterium aphoticum C119, Isolated as Coral Reef Microbiota.</title>
        <authorList>
            <person name="Al-saari N."/>
            <person name="Meirelles P.M."/>
            <person name="Mino S."/>
            <person name="Suda W."/>
            <person name="Oshima K."/>
            <person name="Hattori M."/>
            <person name="Ohkuma M."/>
            <person name="Thompson F.L."/>
            <person name="Gomez-Gil B."/>
            <person name="Sawabe T."/>
            <person name="Sawabe T."/>
        </authorList>
    </citation>
    <scope>NUCLEOTIDE SEQUENCE [LARGE SCALE GENOMIC DNA]</scope>
    <source>
        <strain evidence="8 9">JCM 19237</strain>
    </source>
</reference>
<dbReference type="Pfam" id="PF01914">
    <property type="entry name" value="MarC"/>
    <property type="match status" value="1"/>
</dbReference>
<evidence type="ECO:0000256" key="2">
    <source>
        <dbReference type="ARBA" id="ARBA00009784"/>
    </source>
</evidence>
<comment type="similarity">
    <text evidence="2 7">Belongs to the UPF0056 (MarC) family.</text>
</comment>
<keyword evidence="3" id="KW-1003">Cell membrane</keyword>
<feature type="transmembrane region" description="Helical" evidence="7">
    <location>
        <begin position="120"/>
        <end position="142"/>
    </location>
</feature>
<accession>A0A090QJI7</accession>
<comment type="subcellular location">
    <subcellularLocation>
        <location evidence="1 7">Cell membrane</location>
        <topology evidence="1 7">Multi-pass membrane protein</topology>
    </subcellularLocation>
</comment>
<evidence type="ECO:0000256" key="1">
    <source>
        <dbReference type="ARBA" id="ARBA00004651"/>
    </source>
</evidence>
<organism evidence="8 9">
    <name type="scientific">Photobacterium aphoticum</name>
    <dbReference type="NCBI Taxonomy" id="754436"/>
    <lineage>
        <taxon>Bacteria</taxon>
        <taxon>Pseudomonadati</taxon>
        <taxon>Pseudomonadota</taxon>
        <taxon>Gammaproteobacteria</taxon>
        <taxon>Vibrionales</taxon>
        <taxon>Vibrionaceae</taxon>
        <taxon>Photobacterium</taxon>
    </lineage>
</organism>
<dbReference type="AlphaFoldDB" id="A0A090QJI7"/>
<evidence type="ECO:0000313" key="8">
    <source>
        <dbReference type="EMBL" id="GAL03056.1"/>
    </source>
</evidence>
<feature type="transmembrane region" description="Helical" evidence="7">
    <location>
        <begin position="12"/>
        <end position="33"/>
    </location>
</feature>